<evidence type="ECO:0000313" key="2">
    <source>
        <dbReference type="EMBL" id="WMB96324.1"/>
    </source>
</evidence>
<feature type="compositionally biased region" description="Low complexity" evidence="1">
    <location>
        <begin position="400"/>
        <end position="417"/>
    </location>
</feature>
<reference evidence="2" key="1">
    <citation type="submission" date="2022-10" db="EMBL/GenBank/DDBJ databases">
        <title>Divergent RNA viruses in the cosmopolitan monoxenous trypanosomatid Leptomonas pyrrhocoris.</title>
        <authorList>
            <person name="Grybchuk D."/>
            <person name="Macedo D.H."/>
            <person name="Kostygov A."/>
            <person name="Votypka J."/>
            <person name="Sevcik J."/>
            <person name="Yurchenko V."/>
        </authorList>
    </citation>
    <scope>NUCLEOTIDE SEQUENCE</scope>
    <source>
        <strain evidence="2">LbvRU-Kr01</strain>
    </source>
</reference>
<protein>
    <submittedName>
        <fullName evidence="2">Glycoprotein</fullName>
    </submittedName>
</protein>
<feature type="compositionally biased region" description="Pro residues" evidence="1">
    <location>
        <begin position="383"/>
        <end position="399"/>
    </location>
</feature>
<evidence type="ECO:0000256" key="1">
    <source>
        <dbReference type="SAM" id="MobiDB-lite"/>
    </source>
</evidence>
<feature type="region of interest" description="Disordered" evidence="1">
    <location>
        <begin position="379"/>
        <end position="438"/>
    </location>
</feature>
<accession>A0AA50KHJ1</accession>
<proteinExistence type="predicted"/>
<dbReference type="EMBL" id="OP722900">
    <property type="protein sequence ID" value="WMB96324.1"/>
    <property type="molecule type" value="Viral_cRNA"/>
</dbReference>
<organism evidence="2">
    <name type="scientific">Leptomonas pyrrhocoris leishbunyavirus 3</name>
    <dbReference type="NCBI Taxonomy" id="3070841"/>
    <lineage>
        <taxon>Viruses</taxon>
        <taxon>Riboviria</taxon>
        <taxon>Orthornavirae</taxon>
        <taxon>Negarnaviricota</taxon>
        <taxon>Polyploviricotina</taxon>
        <taxon>Bunyaviricetes</taxon>
        <taxon>Hareavirales</taxon>
        <taxon>Leishbuviridae</taxon>
        <taxon>Shilevirus</taxon>
        <taxon>Shilevirus alphamoraviense</taxon>
    </lineage>
</organism>
<name>A0AA50KHJ1_9VIRU</name>
<sequence length="438" mass="47606">MFSDIGLVIARSNIQSFGEKYYHLMLNNVVSLEGLPPNSVNRYGFSKLNGEKALDAIDIAKSPYGGNNSFASQAAAIADGADASGFAYNLEETNLPRAMASYYLLNAKSSALDLIGRRADCRIADIDPSSPLAMKLQAVRSQVDERYAAKVESSGGGIEGYLAENRVDDGVYKLRVVDFRVNDKSGNITFPSTLCKVDDNDPIAPYFAGHYSSSGRIAFSFYQILLSIDERLDSYLTTDETLFLQILFCGQFVQAVPNSRLTARFYLHCQPGGDPLIVNPRPNGLAFVFKFLKNRAESVYQKVMQSNTCLNPNLKSQIDTRAAGHLDASNLMQVVVASRARGTTSVAMTRARGRAPQTAGFDASIFSNNTAQAIATINSRQTSPPPKSVPTNLSPPQPVPERVSPPRRLSPLSMSPRHASASLHSIRSGVDDDNLSNM</sequence>